<keyword evidence="4" id="KW-1185">Reference proteome</keyword>
<accession>A0A8J2XLY3</accession>
<keyword evidence="2" id="KW-1133">Transmembrane helix</keyword>
<keyword evidence="2" id="KW-0812">Transmembrane</keyword>
<evidence type="ECO:0000313" key="3">
    <source>
        <dbReference type="EMBL" id="GGA25858.1"/>
    </source>
</evidence>
<dbReference type="Proteomes" id="UP000616114">
    <property type="component" value="Unassembled WGS sequence"/>
</dbReference>
<keyword evidence="2" id="KW-0472">Membrane</keyword>
<proteinExistence type="predicted"/>
<gene>
    <name evidence="3" type="ORF">GCM10011333_31010</name>
</gene>
<feature type="region of interest" description="Disordered" evidence="1">
    <location>
        <begin position="1"/>
        <end position="126"/>
    </location>
</feature>
<feature type="transmembrane region" description="Helical" evidence="2">
    <location>
        <begin position="160"/>
        <end position="181"/>
    </location>
</feature>
<organism evidence="3 4">
    <name type="scientific">Sediminivirga luteola</name>
    <dbReference type="NCBI Taxonomy" id="1774748"/>
    <lineage>
        <taxon>Bacteria</taxon>
        <taxon>Bacillati</taxon>
        <taxon>Actinomycetota</taxon>
        <taxon>Actinomycetes</taxon>
        <taxon>Micrococcales</taxon>
        <taxon>Brevibacteriaceae</taxon>
        <taxon>Sediminivirga</taxon>
    </lineage>
</organism>
<dbReference type="EMBL" id="BMFY01000017">
    <property type="protein sequence ID" value="GGA25858.1"/>
    <property type="molecule type" value="Genomic_DNA"/>
</dbReference>
<feature type="region of interest" description="Disordered" evidence="1">
    <location>
        <begin position="188"/>
        <end position="223"/>
    </location>
</feature>
<name>A0A8J2XLY3_9MICO</name>
<evidence type="ECO:0000256" key="1">
    <source>
        <dbReference type="SAM" id="MobiDB-lite"/>
    </source>
</evidence>
<feature type="compositionally biased region" description="Low complexity" evidence="1">
    <location>
        <begin position="98"/>
        <end position="116"/>
    </location>
</feature>
<evidence type="ECO:0000256" key="2">
    <source>
        <dbReference type="SAM" id="Phobius"/>
    </source>
</evidence>
<sequence>MSNPPHGGASDQGTPAGSRKPGKSGQPGTPPRPRIRPGTSEAWLEPGAAQAPPRPPWQPAYGPARPDGQPAWADRLGGFGNAGGTDAQPGPGTPAPGPQTGAQAPGTQPGVQTGGVPVPPHSQPEYSNYYEYIEHHTGQQPVVKASEAEEKKKRPAAGPMLFLVAGALLIVALMVGGVVLLEQRNRTAPEPMTLPDPTTAATDGVAPDPQSAPEAAPPGSVPDTEAEALAELERIREETLDSSFDRLNDSWVTQLSAKQVGLRAEGKTWTNRDILESYQQYQAQYPEALLLWSGDWSTFQMSDFWVVVLDQPYREADDALEFCAQEELSRDDCFARKLSDTDDPEGSTKLQP</sequence>
<evidence type="ECO:0000313" key="4">
    <source>
        <dbReference type="Proteomes" id="UP000616114"/>
    </source>
</evidence>
<protein>
    <submittedName>
        <fullName evidence="3">Uncharacterized protein</fullName>
    </submittedName>
</protein>
<dbReference type="AlphaFoldDB" id="A0A8J2XLY3"/>
<reference evidence="3" key="1">
    <citation type="journal article" date="2014" name="Int. J. Syst. Evol. Microbiol.">
        <title>Complete genome sequence of Corynebacterium casei LMG S-19264T (=DSM 44701T), isolated from a smear-ripened cheese.</title>
        <authorList>
            <consortium name="US DOE Joint Genome Institute (JGI-PGF)"/>
            <person name="Walter F."/>
            <person name="Albersmeier A."/>
            <person name="Kalinowski J."/>
            <person name="Ruckert C."/>
        </authorList>
    </citation>
    <scope>NUCLEOTIDE SEQUENCE</scope>
    <source>
        <strain evidence="3">CGMCC 1.12785</strain>
    </source>
</reference>
<comment type="caution">
    <text evidence="3">The sequence shown here is derived from an EMBL/GenBank/DDBJ whole genome shotgun (WGS) entry which is preliminary data.</text>
</comment>
<reference evidence="3" key="2">
    <citation type="submission" date="2020-09" db="EMBL/GenBank/DDBJ databases">
        <authorList>
            <person name="Sun Q."/>
            <person name="Zhou Y."/>
        </authorList>
    </citation>
    <scope>NUCLEOTIDE SEQUENCE</scope>
    <source>
        <strain evidence="3">CGMCC 1.12785</strain>
    </source>
</reference>